<dbReference type="Proteomes" id="UP000309992">
    <property type="component" value="Unassembled WGS sequence"/>
</dbReference>
<evidence type="ECO:0000313" key="1">
    <source>
        <dbReference type="EMBL" id="TKG66939.1"/>
    </source>
</evidence>
<dbReference type="EMBL" id="SWMS01000014">
    <property type="protein sequence ID" value="TKG66939.1"/>
    <property type="molecule type" value="Genomic_DNA"/>
</dbReference>
<evidence type="ECO:0000313" key="2">
    <source>
        <dbReference type="Proteomes" id="UP000309992"/>
    </source>
</evidence>
<proteinExistence type="predicted"/>
<name>A0ABY2S066_9PSEU</name>
<reference evidence="1 2" key="1">
    <citation type="journal article" date="2015" name="Antonie Van Leeuwenhoek">
        <title>Prauserella endophytica sp. nov., an endophytic actinobacterium isolated from Tamarix taklamakanensis.</title>
        <authorList>
            <person name="Liu J.M."/>
            <person name="Habden X."/>
            <person name="Guo L."/>
            <person name="Tuo L."/>
            <person name="Jiang Z.K."/>
            <person name="Liu S.W."/>
            <person name="Liu X.F."/>
            <person name="Chen L."/>
            <person name="Li R.F."/>
            <person name="Zhang Y.Q."/>
            <person name="Sun C.H."/>
        </authorList>
    </citation>
    <scope>NUCLEOTIDE SEQUENCE [LARGE SCALE GENOMIC DNA]</scope>
    <source>
        <strain evidence="1 2">CGMCC 4.7182</strain>
    </source>
</reference>
<keyword evidence="2" id="KW-1185">Reference proteome</keyword>
<gene>
    <name evidence="1" type="ORF">FCN18_23805</name>
</gene>
<protein>
    <submittedName>
        <fullName evidence="1">Uncharacterized protein</fullName>
    </submittedName>
</protein>
<accession>A0ABY2S066</accession>
<organism evidence="1 2">
    <name type="scientific">Prauserella endophytica</name>
    <dbReference type="NCBI Taxonomy" id="1592324"/>
    <lineage>
        <taxon>Bacteria</taxon>
        <taxon>Bacillati</taxon>
        <taxon>Actinomycetota</taxon>
        <taxon>Actinomycetes</taxon>
        <taxon>Pseudonocardiales</taxon>
        <taxon>Pseudonocardiaceae</taxon>
        <taxon>Prauserella</taxon>
        <taxon>Prauserella coralliicola group</taxon>
    </lineage>
</organism>
<comment type="caution">
    <text evidence="1">The sequence shown here is derived from an EMBL/GenBank/DDBJ whole genome shotgun (WGS) entry which is preliminary data.</text>
</comment>
<dbReference type="RefSeq" id="WP_112275470.1">
    <property type="nucleotide sequence ID" value="NZ_SWMS01000014.1"/>
</dbReference>
<sequence>METVTDPRATLDAYAYEDAPKLGSDPAPDREDYAMRAFAALRAVLDLHKRSDEEEGDPLTVMYGHVCVECSDEHAVKNSHAQGIVLWPCPSVQAITTALGAK</sequence>